<organism evidence="5 6">
    <name type="scientific">Polysphondylium violaceum</name>
    <dbReference type="NCBI Taxonomy" id="133409"/>
    <lineage>
        <taxon>Eukaryota</taxon>
        <taxon>Amoebozoa</taxon>
        <taxon>Evosea</taxon>
        <taxon>Eumycetozoa</taxon>
        <taxon>Dictyostelia</taxon>
        <taxon>Dictyosteliales</taxon>
        <taxon>Dictyosteliaceae</taxon>
        <taxon>Polysphondylium</taxon>
    </lineage>
</organism>
<accession>A0A8J4PRT2</accession>
<dbReference type="Proteomes" id="UP000695562">
    <property type="component" value="Unassembled WGS sequence"/>
</dbReference>
<dbReference type="AlphaFoldDB" id="A0A8J4PRT2"/>
<evidence type="ECO:0000256" key="1">
    <source>
        <dbReference type="ARBA" id="ARBA00022729"/>
    </source>
</evidence>
<feature type="domain" description="IPT/TIG" evidence="4">
    <location>
        <begin position="542"/>
        <end position="628"/>
    </location>
</feature>
<dbReference type="InterPro" id="IPR014756">
    <property type="entry name" value="Ig_E-set"/>
</dbReference>
<evidence type="ECO:0000256" key="3">
    <source>
        <dbReference type="SAM" id="SignalP"/>
    </source>
</evidence>
<feature type="domain" description="IPT/TIG" evidence="4">
    <location>
        <begin position="719"/>
        <end position="809"/>
    </location>
</feature>
<feature type="non-terminal residue" evidence="5">
    <location>
        <position position="1"/>
    </location>
</feature>
<gene>
    <name evidence="5" type="ORF">CYY_010323</name>
</gene>
<evidence type="ECO:0000313" key="6">
    <source>
        <dbReference type="Proteomes" id="UP000695562"/>
    </source>
</evidence>
<proteinExistence type="predicted"/>
<protein>
    <recommendedName>
        <fullName evidence="4">IPT/TIG domain-containing protein</fullName>
    </recommendedName>
</protein>
<keyword evidence="1 3" id="KW-0732">Signal</keyword>
<dbReference type="PANTHER" id="PTHR31341">
    <property type="entry name" value="IPT/TIG DOMAIN-CONTAINING PROTEIN-RELATED-RELATED"/>
    <property type="match status" value="1"/>
</dbReference>
<dbReference type="Gene3D" id="2.60.40.10">
    <property type="entry name" value="Immunoglobulins"/>
    <property type="match status" value="2"/>
</dbReference>
<dbReference type="SUPFAM" id="SSF81296">
    <property type="entry name" value="E set domains"/>
    <property type="match status" value="7"/>
</dbReference>
<name>A0A8J4PRT2_9MYCE</name>
<evidence type="ECO:0000313" key="5">
    <source>
        <dbReference type="EMBL" id="KAF2068351.1"/>
    </source>
</evidence>
<dbReference type="OrthoDB" id="24449at2759"/>
<dbReference type="InterPro" id="IPR052014">
    <property type="entry name" value="Dictyostelium_Tiger"/>
</dbReference>
<keyword evidence="2" id="KW-0325">Glycoprotein</keyword>
<keyword evidence="6" id="KW-1185">Reference proteome</keyword>
<dbReference type="Pfam" id="PF01833">
    <property type="entry name" value="TIG"/>
    <property type="match status" value="2"/>
</dbReference>
<dbReference type="InterPro" id="IPR002909">
    <property type="entry name" value="IPT_dom"/>
</dbReference>
<dbReference type="InterPro" id="IPR013783">
    <property type="entry name" value="Ig-like_fold"/>
</dbReference>
<dbReference type="SMART" id="SM00429">
    <property type="entry name" value="IPT"/>
    <property type="match status" value="2"/>
</dbReference>
<evidence type="ECO:0000256" key="2">
    <source>
        <dbReference type="ARBA" id="ARBA00023180"/>
    </source>
</evidence>
<evidence type="ECO:0000259" key="4">
    <source>
        <dbReference type="SMART" id="SM00429"/>
    </source>
</evidence>
<dbReference type="EMBL" id="AJWJ01001038">
    <property type="protein sequence ID" value="KAF2068351.1"/>
    <property type="molecule type" value="Genomic_DNA"/>
</dbReference>
<sequence length="1036" mass="111026">MNRNICLFVYFLISLSILYVAGAPVIESVTPSWGVMSANLDIVGTGFGSTIALNSVLGNITNTCTIQTATTTKIKCSFKQTLDFGSLSLTVTTGGQTSAPITYGVISVTKNFQDNSLYSLAGQFYSIPDPSKIFIRTLDQTMTIPVTYNPFGLTWDLSMGFVKNGANFELVDGSTNSVVRTYSNVQYGPIVKDIKFYESSIVFTGYVFDPSITVTSTQTAGVVDTCTVTSVSETSLTCTTVASYFVDYFYFPSDLKQNSKLTSVALSISIINSFKNTGVDSSTLSCGKSLTQTTGIRILGLSSTPIIPTSVTVSSQTEVVFTYPPNAQCGFALVSTDASLNYQRLTSSTLVCPTPLLQNVLTKPDISNNYYLTFSGKFLNNKQYKIGTEVLTYSIQYGSGGVKSCPVVSSSPDANYVYTVICQIPNITKPPSFKLIASTTKGQSSTMFVGFQPSITTITQTDYKVPGVVTITGSAFSSFDLLVTIGGSQCLNPVVPEDGTQITCTFNSDVTVVDFSKPLEVVVSISSTYIDKKSIFYYNRPDPIISTSTSTNYGVPGTVTITGTYLYSTNLVVTIGGSPCTSPLSAPDGNSITCQFSSSVTVTDISAPLEISVTINSVVTKNSVFYYTLQNPTITSSTQTIFGKPGIITITGSAFYNFDLVVEIGNSPCKSAAASKDSKHITCFFESDVQVVDISTPLEVFVSIDTNFVAKENVFYYAEPTQVLISNSTSTVYGVAGIVTLTGTNFFGQDLVVTIGNSPCSSPVASQDKTQLTCNFNSDVKVLDIQSPLDVFVSVEPDNNITSSIFYYTLPTPTIVSSTSTLMGTPAMITITGTSFYNFDLIVTIGGSSQCTSPVASQDNKQITCKFEADIQISDYNTPLDVSVIIATNYKANKAVFYYIKPIQVSIFSSTSTKYGVPGIITIIGNNFINDQLFVQIGGSQCTDAVASQDSKQLTCNFKSDIQVSNFNTALDVFVSIKSLFNATEPVFLYIKSDKNCPVGSNGQMCSGHGTCNQQLNCDCSKEWESSDCSLPNTGG</sequence>
<reference evidence="5" key="1">
    <citation type="submission" date="2020-01" db="EMBL/GenBank/DDBJ databases">
        <title>Development of genomics and gene disruption for Polysphondylium violaceum indicates a role for the polyketide synthase stlB in stalk morphogenesis.</title>
        <authorList>
            <person name="Narita B."/>
            <person name="Kawabe Y."/>
            <person name="Kin K."/>
            <person name="Saito T."/>
            <person name="Gibbs R."/>
            <person name="Kuspa A."/>
            <person name="Muzny D."/>
            <person name="Queller D."/>
            <person name="Richards S."/>
            <person name="Strassman J."/>
            <person name="Sucgang R."/>
            <person name="Worley K."/>
            <person name="Schaap P."/>
        </authorList>
    </citation>
    <scope>NUCLEOTIDE SEQUENCE</scope>
    <source>
        <strain evidence="5">QSvi11</strain>
    </source>
</reference>
<feature type="chain" id="PRO_5035149275" description="IPT/TIG domain-containing protein" evidence="3">
    <location>
        <begin position="23"/>
        <end position="1036"/>
    </location>
</feature>
<comment type="caution">
    <text evidence="5">The sequence shown here is derived from an EMBL/GenBank/DDBJ whole genome shotgun (WGS) entry which is preliminary data.</text>
</comment>
<feature type="signal peptide" evidence="3">
    <location>
        <begin position="1"/>
        <end position="22"/>
    </location>
</feature>